<keyword evidence="5" id="KW-0325">Glycoprotein</keyword>
<comment type="caution">
    <text evidence="6">Lacks conserved residue(s) required for the propagation of feature annotation.</text>
</comment>
<evidence type="ECO:0000256" key="1">
    <source>
        <dbReference type="ARBA" id="ARBA00022536"/>
    </source>
</evidence>
<evidence type="ECO:0000259" key="8">
    <source>
        <dbReference type="PROSITE" id="PS50026"/>
    </source>
</evidence>
<dbReference type="PANTHER" id="PTHR12916">
    <property type="entry name" value="CYTOCHROME C OXIDASE POLYPEPTIDE VIC-2"/>
    <property type="match status" value="1"/>
</dbReference>
<dbReference type="SMART" id="SM00181">
    <property type="entry name" value="EGF"/>
    <property type="match status" value="2"/>
</dbReference>
<dbReference type="Pfam" id="PF00008">
    <property type="entry name" value="EGF"/>
    <property type="match status" value="2"/>
</dbReference>
<evidence type="ECO:0000256" key="3">
    <source>
        <dbReference type="ARBA" id="ARBA00022737"/>
    </source>
</evidence>
<name>A0A0G4I3H8_9ALVE</name>
<reference evidence="9" key="1">
    <citation type="submission" date="2014-11" db="EMBL/GenBank/DDBJ databases">
        <authorList>
            <person name="Otto D Thomas"/>
            <person name="Naeem Raeece"/>
        </authorList>
    </citation>
    <scope>NUCLEOTIDE SEQUENCE</scope>
</reference>
<evidence type="ECO:0000256" key="2">
    <source>
        <dbReference type="ARBA" id="ARBA00022729"/>
    </source>
</evidence>
<accession>A0A0G4I3H8</accession>
<dbReference type="GO" id="GO:0005112">
    <property type="term" value="F:Notch binding"/>
    <property type="evidence" value="ECO:0007669"/>
    <property type="project" value="TreeGrafter"/>
</dbReference>
<sequence>MKFFGAALACGAVSASAAFDFDKLDLNVQDLKLPFGNKDSEKDIKVKDDQSCYSNPCINGGVCVDTGKGPYEYYCSCPYPFYGRNCELTVAVDRCTEVECLNGGECIDVGGGPTGAGFVCNCQTGFSGKLCEVEDPCPTVCESGEQVQVAPFCPEGWISIPASMFDSMNNVRRCARPLTPVFFSNQDITGVNTASLCASTAGGDFNVPNGITPGLLAVDSLNVLETVVPFLPTDGAQNFFVDGFNTGGDCSGENPPPPNPTDWLFSGSRSVVPMPILGSAFANEGFVDFNNFGFWLSGQPDCRVGETGEDQPYLVLSQDTNVNGGSAIPFVGFGMRDVNPTFVGQGVICSYDAPFPPNVVA</sequence>
<dbReference type="FunFam" id="2.10.25.10:FF:000057">
    <property type="entry name" value="protocadherin Fat 1 isoform X2"/>
    <property type="match status" value="1"/>
</dbReference>
<feature type="domain" description="EGF-like" evidence="8">
    <location>
        <begin position="48"/>
        <end position="87"/>
    </location>
</feature>
<evidence type="ECO:0000256" key="7">
    <source>
        <dbReference type="SAM" id="SignalP"/>
    </source>
</evidence>
<dbReference type="PhylomeDB" id="A0A0G4I3H8"/>
<dbReference type="PROSITE" id="PS01186">
    <property type="entry name" value="EGF_2"/>
    <property type="match status" value="2"/>
</dbReference>
<keyword evidence="1 6" id="KW-0245">EGF-like domain</keyword>
<dbReference type="Gene3D" id="2.10.25.10">
    <property type="entry name" value="Laminin"/>
    <property type="match status" value="2"/>
</dbReference>
<dbReference type="SUPFAM" id="SSF57196">
    <property type="entry name" value="EGF/Laminin"/>
    <property type="match status" value="2"/>
</dbReference>
<keyword evidence="4 6" id="KW-1015">Disulfide bond</keyword>
<evidence type="ECO:0000313" key="9">
    <source>
        <dbReference type="EMBL" id="CEM51529.1"/>
    </source>
</evidence>
<feature type="signal peptide" evidence="7">
    <location>
        <begin position="1"/>
        <end position="18"/>
    </location>
</feature>
<dbReference type="EMBL" id="CDMZ01004971">
    <property type="protein sequence ID" value="CEM51529.1"/>
    <property type="molecule type" value="Genomic_DNA"/>
</dbReference>
<evidence type="ECO:0000256" key="6">
    <source>
        <dbReference type="PROSITE-ProRule" id="PRU00076"/>
    </source>
</evidence>
<proteinExistence type="predicted"/>
<dbReference type="PROSITE" id="PS50026">
    <property type="entry name" value="EGF_3"/>
    <property type="match status" value="2"/>
</dbReference>
<keyword evidence="2 7" id="KW-0732">Signal</keyword>
<dbReference type="GO" id="GO:0007219">
    <property type="term" value="P:Notch signaling pathway"/>
    <property type="evidence" value="ECO:0007669"/>
    <property type="project" value="TreeGrafter"/>
</dbReference>
<dbReference type="InterPro" id="IPR000742">
    <property type="entry name" value="EGF"/>
</dbReference>
<feature type="disulfide bond" evidence="6">
    <location>
        <begin position="122"/>
        <end position="131"/>
    </location>
</feature>
<feature type="chain" id="PRO_5005192163" description="EGF-like domain-containing protein" evidence="7">
    <location>
        <begin position="19"/>
        <end position="361"/>
    </location>
</feature>
<organism evidence="9">
    <name type="scientific">Chromera velia CCMP2878</name>
    <dbReference type="NCBI Taxonomy" id="1169474"/>
    <lineage>
        <taxon>Eukaryota</taxon>
        <taxon>Sar</taxon>
        <taxon>Alveolata</taxon>
        <taxon>Colpodellida</taxon>
        <taxon>Chromeraceae</taxon>
        <taxon>Chromera</taxon>
    </lineage>
</organism>
<evidence type="ECO:0000256" key="5">
    <source>
        <dbReference type="ARBA" id="ARBA00023180"/>
    </source>
</evidence>
<dbReference type="PROSITE" id="PS00022">
    <property type="entry name" value="EGF_1"/>
    <property type="match status" value="2"/>
</dbReference>
<feature type="disulfide bond" evidence="6">
    <location>
        <begin position="77"/>
        <end position="86"/>
    </location>
</feature>
<gene>
    <name evidence="9" type="ORF">Cvel_1749</name>
</gene>
<feature type="domain" description="EGF-like" evidence="8">
    <location>
        <begin position="91"/>
        <end position="132"/>
    </location>
</feature>
<dbReference type="PANTHER" id="PTHR12916:SF4">
    <property type="entry name" value="UNINFLATABLE, ISOFORM C"/>
    <property type="match status" value="1"/>
</dbReference>
<protein>
    <recommendedName>
        <fullName evidence="8">EGF-like domain-containing protein</fullName>
    </recommendedName>
</protein>
<evidence type="ECO:0000256" key="4">
    <source>
        <dbReference type="ARBA" id="ARBA00023157"/>
    </source>
</evidence>
<dbReference type="CDD" id="cd00054">
    <property type="entry name" value="EGF_CA"/>
    <property type="match status" value="2"/>
</dbReference>
<dbReference type="VEuPathDB" id="CryptoDB:Cvel_1749"/>
<dbReference type="AlphaFoldDB" id="A0A0G4I3H8"/>
<keyword evidence="3" id="KW-0677">Repeat</keyword>